<keyword evidence="3" id="KW-1185">Reference proteome</keyword>
<feature type="region of interest" description="Disordered" evidence="1">
    <location>
        <begin position="490"/>
        <end position="514"/>
    </location>
</feature>
<feature type="compositionally biased region" description="Basic and acidic residues" evidence="1">
    <location>
        <begin position="892"/>
        <end position="904"/>
    </location>
</feature>
<reference evidence="3" key="1">
    <citation type="journal article" date="2016" name="Nature">
        <title>The genome of the seagrass Zostera marina reveals angiosperm adaptation to the sea.</title>
        <authorList>
            <person name="Olsen J.L."/>
            <person name="Rouze P."/>
            <person name="Verhelst B."/>
            <person name="Lin Y.-C."/>
            <person name="Bayer T."/>
            <person name="Collen J."/>
            <person name="Dattolo E."/>
            <person name="De Paoli E."/>
            <person name="Dittami S."/>
            <person name="Maumus F."/>
            <person name="Michel G."/>
            <person name="Kersting A."/>
            <person name="Lauritano C."/>
            <person name="Lohaus R."/>
            <person name="Toepel M."/>
            <person name="Tonon T."/>
            <person name="Vanneste K."/>
            <person name="Amirebrahimi M."/>
            <person name="Brakel J."/>
            <person name="Bostroem C."/>
            <person name="Chovatia M."/>
            <person name="Grimwood J."/>
            <person name="Jenkins J.W."/>
            <person name="Jueterbock A."/>
            <person name="Mraz A."/>
            <person name="Stam W.T."/>
            <person name="Tice H."/>
            <person name="Bornberg-Bauer E."/>
            <person name="Green P.J."/>
            <person name="Pearson G.A."/>
            <person name="Procaccini G."/>
            <person name="Duarte C.M."/>
            <person name="Schmutz J."/>
            <person name="Reusch T.B.H."/>
            <person name="Van de Peer Y."/>
        </authorList>
    </citation>
    <scope>NUCLEOTIDE SEQUENCE [LARGE SCALE GENOMIC DNA]</scope>
    <source>
        <strain evidence="3">cv. Finnish</strain>
    </source>
</reference>
<feature type="compositionally biased region" description="Basic and acidic residues" evidence="1">
    <location>
        <begin position="679"/>
        <end position="710"/>
    </location>
</feature>
<proteinExistence type="predicted"/>
<protein>
    <submittedName>
        <fullName evidence="2">Uncharacterized protein</fullName>
    </submittedName>
</protein>
<dbReference type="STRING" id="29655.A0A0K9PX13"/>
<evidence type="ECO:0000313" key="3">
    <source>
        <dbReference type="Proteomes" id="UP000036987"/>
    </source>
</evidence>
<dbReference type="AlphaFoldDB" id="A0A0K9PX13"/>
<evidence type="ECO:0000256" key="1">
    <source>
        <dbReference type="SAM" id="MobiDB-lite"/>
    </source>
</evidence>
<feature type="region of interest" description="Disordered" evidence="1">
    <location>
        <begin position="90"/>
        <end position="128"/>
    </location>
</feature>
<dbReference type="Proteomes" id="UP000036987">
    <property type="component" value="Unassembled WGS sequence"/>
</dbReference>
<comment type="caution">
    <text evidence="2">The sequence shown here is derived from an EMBL/GenBank/DDBJ whole genome shotgun (WGS) entry which is preliminary data.</text>
</comment>
<feature type="compositionally biased region" description="Polar residues" evidence="1">
    <location>
        <begin position="867"/>
        <end position="876"/>
    </location>
</feature>
<feature type="compositionally biased region" description="Basic and acidic residues" evidence="1">
    <location>
        <begin position="90"/>
        <end position="109"/>
    </location>
</feature>
<feature type="region of interest" description="Disordered" evidence="1">
    <location>
        <begin position="427"/>
        <end position="453"/>
    </location>
</feature>
<dbReference type="PANTHER" id="PTHR34962:SF1">
    <property type="entry name" value="EMBRYO DEFECTIVE 1703-RELATED"/>
    <property type="match status" value="1"/>
</dbReference>
<name>A0A0K9PX13_ZOSMR</name>
<gene>
    <name evidence="2" type="ORF">ZOSMA_148G00170</name>
</gene>
<accession>A0A0K9PX13</accession>
<dbReference type="EMBL" id="LFYR01000580">
    <property type="protein sequence ID" value="KMZ73469.1"/>
    <property type="molecule type" value="Genomic_DNA"/>
</dbReference>
<feature type="region of interest" description="Disordered" evidence="1">
    <location>
        <begin position="866"/>
        <end position="908"/>
    </location>
</feature>
<feature type="region of interest" description="Disordered" evidence="1">
    <location>
        <begin position="1184"/>
        <end position="1220"/>
    </location>
</feature>
<dbReference type="OrthoDB" id="611606at2759"/>
<dbReference type="OMA" id="IEMYTVE"/>
<evidence type="ECO:0000313" key="2">
    <source>
        <dbReference type="EMBL" id="KMZ73469.1"/>
    </source>
</evidence>
<feature type="compositionally biased region" description="Basic residues" evidence="1">
    <location>
        <begin position="1203"/>
        <end position="1220"/>
    </location>
</feature>
<feature type="region of interest" description="Disordered" evidence="1">
    <location>
        <begin position="679"/>
        <end position="712"/>
    </location>
</feature>
<sequence length="1220" mass="138138">MQAHTISFLSSSLSSSSSYCAASVTLPKRELSIFFLNVPSSRSSFPSLSATRLVVSASLLRRKGTYGHRGKSFSLREKLVRKDVTHQVREKFSSASDSKSEFEQEHVGDVTDVNSGDDENGLGNSLDFERKEERHDDVVSKGSALWGEMDSWVERYKRDNEVWGFGTGPIFVIHEDSKKNIVRVDVNEDEIMKRNQIKLWSVRQKKIEEEEENLQVEFGVSSRFLRARAIADEIKSGEYKIPRNSSIAKFLGEGERVSQVDRICAVISQGKKTIMKLPPKLGFMVFLGIIVLWVMKKSLFTSDDNRIEMTSEENEMLNRKLKARRERSLMVKGSVEVLNNCSESKIDKRPELDKNELMKNVLKAKNSAKLTSGKFEKKVEEIRQMARRVRGFDVETFQSNHSNSNDMKVQLETNVSVDSLADVDTEATPNIQDSFSEKKHSPDVSLENPSLSGKNPVTVNPRIIRSVKEAREYLSRNWEISKDELHQPLCDSSSIQSSHDDGVVSVTKRGPTMSSRHNEAVGIKYNMENVSSPTENSDKIFCLEKNINGHSHESFKANGSKLGFPSDDPELDDVAGSKDGLLKLGVKDHNSNIKDSSPNKEISNIKVVLESNSQNDAIKISNYNSIQMENGIPNNVLDPLLPASSVEPHYEDTIFPIEKDDDHLQTMSYSNDIFKDLESDDKKTQSSDNIDVPKCEKKSKHESESAKHSEAPVTSNWLDENFDVCLPVLEKIRDGVRENYKIAKKNAEEGKIVNTNLNELGLVGNDDELEWMSDDKLRDIVFQVRDNELAGRDPFHSMTDDDQSAFFNGLEKKAEKMNTKLLGLHDYLHSRIENLNYGADGISIYDPIEKIVPRWKSPPVVDDVPNFLNNPVNTQKSSDKDVGVHSLTNDKSGSKVEKSKEQTRTDGISTYSVRDLNKIPNGTSSKQKIVIECSDGTSRAGKKGAKEHWEHTKKWSQGFLELYNAETNPEVKSSMNDIGKGLDKWITEREINDAAELIKGISKKKQEFMDKKIAKLKRELETFGPQAVVSKYREYSEEKEEDYLWWLDLKFILCIEMYTVENDAQKVGFYSLEVAEDLELNPKQYHVFAFENIGDARNFCYIMQAHLEMLNKGNAFVVARPPKDTFRDARDNGFHVTVIRKGEIKLNIDQPLEEVEEELVEIGSKMYHDKILRERSVDMNALKKGVFSSNDGNGSRKATPKSSNKRTGRTSKRFQKPSAS</sequence>
<dbReference type="PANTHER" id="PTHR34962">
    <property type="entry name" value="EMBRYO DEFECTIVE 1703-RELATED"/>
    <property type="match status" value="1"/>
</dbReference>
<organism evidence="2 3">
    <name type="scientific">Zostera marina</name>
    <name type="common">Eelgrass</name>
    <dbReference type="NCBI Taxonomy" id="29655"/>
    <lineage>
        <taxon>Eukaryota</taxon>
        <taxon>Viridiplantae</taxon>
        <taxon>Streptophyta</taxon>
        <taxon>Embryophyta</taxon>
        <taxon>Tracheophyta</taxon>
        <taxon>Spermatophyta</taxon>
        <taxon>Magnoliopsida</taxon>
        <taxon>Liliopsida</taxon>
        <taxon>Zosteraceae</taxon>
        <taxon>Zostera</taxon>
    </lineage>
</organism>